<evidence type="ECO:0000313" key="19">
    <source>
        <dbReference type="Proteomes" id="UP000033140"/>
    </source>
</evidence>
<dbReference type="PANTHER" id="PTHR30618:SF2">
    <property type="entry name" value="ALLANTOIN PERMEASE-RELATED"/>
    <property type="match status" value="1"/>
</dbReference>
<comment type="similarity">
    <text evidence="5">Belongs to the purine-cytosine permease (2.A.39) family.</text>
</comment>
<dbReference type="SMART" id="SM00175">
    <property type="entry name" value="RAB"/>
    <property type="match status" value="1"/>
</dbReference>
<dbReference type="InterPro" id="IPR027417">
    <property type="entry name" value="P-loop_NTPase"/>
</dbReference>
<dbReference type="SMART" id="SM00174">
    <property type="entry name" value="RHO"/>
    <property type="match status" value="1"/>
</dbReference>
<feature type="transmembrane region" description="Helical" evidence="17">
    <location>
        <begin position="174"/>
        <end position="192"/>
    </location>
</feature>
<evidence type="ECO:0000256" key="12">
    <source>
        <dbReference type="ARBA" id="ARBA00023134"/>
    </source>
</evidence>
<feature type="transmembrane region" description="Helical" evidence="17">
    <location>
        <begin position="330"/>
        <end position="351"/>
    </location>
</feature>
<dbReference type="Gene3D" id="3.30.200.110">
    <property type="entry name" value="Inositol-pentakisphosphate 2-kinase, N-lobe"/>
    <property type="match status" value="1"/>
</dbReference>
<comment type="caution">
    <text evidence="18">The sequence shown here is derived from an EMBL/GenBank/DDBJ whole genome shotgun (WGS) entry which is preliminary data.</text>
</comment>
<evidence type="ECO:0000256" key="11">
    <source>
        <dbReference type="ARBA" id="ARBA00022989"/>
    </source>
</evidence>
<dbReference type="SMART" id="SM00176">
    <property type="entry name" value="RAN"/>
    <property type="match status" value="1"/>
</dbReference>
<proteinExistence type="inferred from homology"/>
<keyword evidence="6" id="KW-0813">Transport</keyword>
<sequence>MGRLMDWILVSREPGEPEYKNHSEAMLNNYDLKPVEPARRTWGAWNYVGFWVSDAFNINTWMIISSSVVGGLSWWEAWICVWVGYLITACFVCASGRIGATYHVSFPPAARASFGIWGSLWPVLNRGVMAAIWYGVQSWIGGECVLLMLRSIWPSAETMPNSLPTSSGTNTRDFVCFFLFWLFQLPFIWFPVHQIKHLFTVKAFIVPTAGVAFFIWSIIKAHGIGPIVKQGGTLSGSEKGWAIVSAIMNCIANFATLIVNDPDFTRFAKKPRDALWSQLVTIPVAFAITSFIGVIVSSSSTVIYGEAIWNPTDLLKLYLDDAPTSGTRAGVFFIAFALALAQLGTNIAANSVSAGSDLTALCPRLINIRRGGYVAAVVGICMCPWNLLSSSNNFTTYLSAYSVFLSSIAGVILGDYYWVRKGYLKVEDLYSANKNDSYWYTCGIGLKAYVAYIAGILINVIGFANAVGSDVPMGAVYIYRLNFFTGFIVASCTYAALCKIWPSPGQWPSEWSEVGSEAYIEGKALERGAIEMEVGSDQLAYDKKGFTEAAREREQSEEPAIYENLEYKILRLTESALNRNYDYLIKLLLIGDSGVGKSCLLLRFSEDSFTPSFITTIGIDFKIRTIELDGKKIKLQIWDTAGQERFRTITTAYYRGAMGILLVYDVTDERSFSNIRTWFSNVEQHASEGVNKILIGNKCDWEEKRVVSEEQGRALASELGIGFVEASAKTNVNVEEAFFSLARDIKKRLIDSAQQEAPGGDKNVKLGNGAGEKKMAGDEVSCGGEENASGFWTATCSPIATVSGSSLQSLRGRHIPFTLFLSRGIGIHCGFQLGLIDKGRVTNHLYLNSKLKGNESALEMNALRIQCHDWAYLTEGNANLIFVYTGASNSNFDGKILRFRKSGTAVGIKDAHSYIVREIVPLLGAAHVVVGELIPTDRNVIVELNDMLKVVKRTRKDDRRISLEDGWALLMEDLRDQDVVQFKPKWLCQSPTAPDNWVACRTCALRRSKGKTKVGHFCPLDLGSGETGRVTRAAKAILEGSGLSQESLISQFVRILTASPVLVNLREAQARYDRTGPFRQEGASIAVEGNEDLPLAMTLRDCTLFVDIRRGMVRIIDLDPKDEVTKGKYWTTVERTLTDGGWYMGRGMLDGEQRCY</sequence>
<feature type="transmembrane region" description="Helical" evidence="17">
    <location>
        <begin position="75"/>
        <end position="94"/>
    </location>
</feature>
<evidence type="ECO:0000256" key="13">
    <source>
        <dbReference type="ARBA" id="ARBA00023136"/>
    </source>
</evidence>
<keyword evidence="19" id="KW-1185">Reference proteome</keyword>
<dbReference type="PANTHER" id="PTHR30618">
    <property type="entry name" value="NCS1 FAMILY PURINE/PYRIMIDINE TRANSPORTER"/>
    <property type="match status" value="1"/>
</dbReference>
<comment type="similarity">
    <text evidence="4">Belongs to the small GTPase superfamily. Rab family.</text>
</comment>
<organism evidence="18 19">
    <name type="scientific">Saitoella complicata (strain BCRC 22490 / CBS 7301 / JCM 7358 / NBRC 10748 / NRRL Y-17804)</name>
    <dbReference type="NCBI Taxonomy" id="698492"/>
    <lineage>
        <taxon>Eukaryota</taxon>
        <taxon>Fungi</taxon>
        <taxon>Dikarya</taxon>
        <taxon>Ascomycota</taxon>
        <taxon>Taphrinomycotina</taxon>
        <taxon>Taphrinomycotina incertae sedis</taxon>
        <taxon>Saitoella</taxon>
    </lineage>
</organism>
<dbReference type="PROSITE" id="PS51420">
    <property type="entry name" value="RHO"/>
    <property type="match status" value="1"/>
</dbReference>
<evidence type="ECO:0000313" key="18">
    <source>
        <dbReference type="EMBL" id="GAO46131.1"/>
    </source>
</evidence>
<reference evidence="18 19" key="1">
    <citation type="journal article" date="2011" name="J. Gen. Appl. Microbiol.">
        <title>Draft genome sequencing of the enigmatic yeast Saitoella complicata.</title>
        <authorList>
            <person name="Nishida H."/>
            <person name="Hamamoto M."/>
            <person name="Sugiyama J."/>
        </authorList>
    </citation>
    <scope>NUCLEOTIDE SEQUENCE [LARGE SCALE GENOMIC DNA]</scope>
    <source>
        <strain evidence="18 19">NRRL Y-17804</strain>
    </source>
</reference>
<evidence type="ECO:0000256" key="16">
    <source>
        <dbReference type="ARBA" id="ARBA00025673"/>
    </source>
</evidence>
<reference evidence="18 19" key="3">
    <citation type="journal article" date="2015" name="Genome Announc.">
        <title>Draft Genome Sequence of the Archiascomycetous Yeast Saitoella complicata.</title>
        <authorList>
            <person name="Yamauchi K."/>
            <person name="Kondo S."/>
            <person name="Hamamoto M."/>
            <person name="Takahashi Y."/>
            <person name="Ogura Y."/>
            <person name="Hayashi T."/>
            <person name="Nishida H."/>
        </authorList>
    </citation>
    <scope>NUCLEOTIDE SEQUENCE [LARGE SCALE GENOMIC DNA]</scope>
    <source>
        <strain evidence="18 19">NRRL Y-17804</strain>
    </source>
</reference>
<keyword evidence="12" id="KW-0342">GTP-binding</keyword>
<dbReference type="NCBIfam" id="TIGR00231">
    <property type="entry name" value="small_GTP"/>
    <property type="match status" value="1"/>
</dbReference>
<dbReference type="GO" id="GO:0003924">
    <property type="term" value="F:GTPase activity"/>
    <property type="evidence" value="ECO:0007669"/>
    <property type="project" value="InterPro"/>
</dbReference>
<dbReference type="SMART" id="SM00173">
    <property type="entry name" value="RAS"/>
    <property type="match status" value="1"/>
</dbReference>
<keyword evidence="9" id="KW-0547">Nucleotide-binding</keyword>
<dbReference type="InterPro" id="IPR001248">
    <property type="entry name" value="Pur-cyt_permease"/>
</dbReference>
<dbReference type="GO" id="GO:0015031">
    <property type="term" value="P:protein transport"/>
    <property type="evidence" value="ECO:0007669"/>
    <property type="project" value="UniProtKB-KW"/>
</dbReference>
<dbReference type="CDD" id="cd11482">
    <property type="entry name" value="SLC-NCS1sbd_NRT1-like"/>
    <property type="match status" value="1"/>
</dbReference>
<protein>
    <submittedName>
        <fullName evidence="18">Uncharacterized protein</fullName>
    </submittedName>
</protein>
<feature type="transmembrane region" description="Helical" evidence="17">
    <location>
        <begin position="279"/>
        <end position="309"/>
    </location>
</feature>
<gene>
    <name evidence="18" type="ORF">G7K_0370-t1</name>
</gene>
<keyword evidence="7" id="KW-1003">Cell membrane</keyword>
<evidence type="ECO:0000256" key="3">
    <source>
        <dbReference type="ARBA" id="ARBA00004342"/>
    </source>
</evidence>
<dbReference type="GO" id="GO:0005524">
    <property type="term" value="F:ATP binding"/>
    <property type="evidence" value="ECO:0007669"/>
    <property type="project" value="InterPro"/>
</dbReference>
<keyword evidence="8 17" id="KW-0812">Transmembrane</keyword>
<evidence type="ECO:0000256" key="4">
    <source>
        <dbReference type="ARBA" id="ARBA00006270"/>
    </source>
</evidence>
<feature type="transmembrane region" description="Helical" evidence="17">
    <location>
        <begin position="400"/>
        <end position="418"/>
    </location>
</feature>
<dbReference type="GO" id="GO:0005886">
    <property type="term" value="C:plasma membrane"/>
    <property type="evidence" value="ECO:0007669"/>
    <property type="project" value="UniProtKB-SubCell"/>
</dbReference>
<dbReference type="NCBIfam" id="TIGR00800">
    <property type="entry name" value="ncs1"/>
    <property type="match status" value="1"/>
</dbReference>
<dbReference type="InterPro" id="IPR045225">
    <property type="entry name" value="Uracil/uridine/allantoin_perm"/>
</dbReference>
<dbReference type="Pfam" id="PF06090">
    <property type="entry name" value="Ins_P5_2-kin"/>
    <property type="match status" value="1"/>
</dbReference>
<evidence type="ECO:0000256" key="2">
    <source>
        <dbReference type="ARBA" id="ARBA00004141"/>
    </source>
</evidence>
<evidence type="ECO:0000256" key="17">
    <source>
        <dbReference type="SAM" id="Phobius"/>
    </source>
</evidence>
<evidence type="ECO:0000256" key="5">
    <source>
        <dbReference type="ARBA" id="ARBA00008974"/>
    </source>
</evidence>
<evidence type="ECO:0000256" key="1">
    <source>
        <dbReference type="ARBA" id="ARBA00001774"/>
    </source>
</evidence>
<dbReference type="InterPro" id="IPR009286">
    <property type="entry name" value="Ins_P5_2-kin"/>
</dbReference>
<comment type="subcellular location">
    <subcellularLocation>
        <location evidence="3">Cell membrane</location>
        <topology evidence="3">Lipid-anchor</topology>
        <orientation evidence="3">Cytoplasmic side</orientation>
    </subcellularLocation>
    <subcellularLocation>
        <location evidence="2">Membrane</location>
        <topology evidence="2">Multi-pass membrane protein</topology>
    </subcellularLocation>
</comment>
<dbReference type="EMBL" id="BACD03000002">
    <property type="protein sequence ID" value="GAO46131.1"/>
    <property type="molecule type" value="Genomic_DNA"/>
</dbReference>
<dbReference type="InterPro" id="IPR001806">
    <property type="entry name" value="Small_GTPase"/>
</dbReference>
<accession>A0A0E9N8V2</accession>
<dbReference type="GO" id="GO:0005525">
    <property type="term" value="F:GTP binding"/>
    <property type="evidence" value="ECO:0007669"/>
    <property type="project" value="UniProtKB-KW"/>
</dbReference>
<dbReference type="InterPro" id="IPR043001">
    <property type="entry name" value="IP5_2-K_N_lobe"/>
</dbReference>
<evidence type="ECO:0000256" key="15">
    <source>
        <dbReference type="ARBA" id="ARBA00023289"/>
    </source>
</evidence>
<dbReference type="Proteomes" id="UP000033140">
    <property type="component" value="Unassembled WGS sequence"/>
</dbReference>
<keyword evidence="11 17" id="KW-1133">Transmembrane helix</keyword>
<evidence type="ECO:0000256" key="10">
    <source>
        <dbReference type="ARBA" id="ARBA00022927"/>
    </source>
</evidence>
<dbReference type="FunFam" id="1.10.4160.10:FF:000001">
    <property type="entry name" value="Uracil permease, putative"/>
    <property type="match status" value="1"/>
</dbReference>
<evidence type="ECO:0000256" key="9">
    <source>
        <dbReference type="ARBA" id="ARBA00022741"/>
    </source>
</evidence>
<dbReference type="CDD" id="cd01867">
    <property type="entry name" value="Rab8_Rab10_Rab13_like"/>
    <property type="match status" value="1"/>
</dbReference>
<dbReference type="GO" id="GO:0035299">
    <property type="term" value="F:inositol-1,3,4,5,6-pentakisphosphate 2-kinase activity"/>
    <property type="evidence" value="ECO:0007669"/>
    <property type="project" value="UniProtKB-EC"/>
</dbReference>
<feature type="transmembrane region" description="Helical" evidence="17">
    <location>
        <begin position="476"/>
        <end position="497"/>
    </location>
</feature>
<dbReference type="Gene3D" id="1.10.4160.10">
    <property type="entry name" value="Hydantoin permease"/>
    <property type="match status" value="1"/>
</dbReference>
<feature type="transmembrane region" description="Helical" evidence="17">
    <location>
        <begin position="240"/>
        <end position="259"/>
    </location>
</feature>
<evidence type="ECO:0000256" key="7">
    <source>
        <dbReference type="ARBA" id="ARBA00022475"/>
    </source>
</evidence>
<dbReference type="FunFam" id="3.40.50.300:FF:000363">
    <property type="entry name" value="Secretion related GTPase srgA"/>
    <property type="match status" value="1"/>
</dbReference>
<dbReference type="PRINTS" id="PR00449">
    <property type="entry name" value="RASTRNSFRMNG"/>
</dbReference>
<comment type="function">
    <text evidence="16">Protein transport. Probably involved in vesicular traffic.</text>
</comment>
<dbReference type="InterPro" id="IPR012681">
    <property type="entry name" value="NCS1"/>
</dbReference>
<evidence type="ECO:0000256" key="8">
    <source>
        <dbReference type="ARBA" id="ARBA00022692"/>
    </source>
</evidence>
<dbReference type="SUPFAM" id="SSF52540">
    <property type="entry name" value="P-loop containing nucleoside triphosphate hydrolases"/>
    <property type="match status" value="1"/>
</dbReference>
<dbReference type="PROSITE" id="PS51421">
    <property type="entry name" value="RAS"/>
    <property type="match status" value="1"/>
</dbReference>
<name>A0A0E9N8V2_SAICN</name>
<reference evidence="18 19" key="2">
    <citation type="journal article" date="2014" name="J. Gen. Appl. Microbiol.">
        <title>The early diverging ascomycetous budding yeast Saitoella complicata has three histone deacetylases belonging to the Clr6, Hos2, and Rpd3 lineages.</title>
        <authorList>
            <person name="Nishida H."/>
            <person name="Matsumoto T."/>
            <person name="Kondo S."/>
            <person name="Hamamoto M."/>
            <person name="Yoshikawa H."/>
        </authorList>
    </citation>
    <scope>NUCLEOTIDE SEQUENCE [LARGE SCALE GENOMIC DNA]</scope>
    <source>
        <strain evidence="18 19">NRRL Y-17804</strain>
    </source>
</reference>
<evidence type="ECO:0000256" key="6">
    <source>
        <dbReference type="ARBA" id="ARBA00022448"/>
    </source>
</evidence>
<dbReference type="AlphaFoldDB" id="A0A0E9N8V2"/>
<dbReference type="InterPro" id="IPR005225">
    <property type="entry name" value="Small_GTP-bd"/>
</dbReference>
<evidence type="ECO:0000256" key="14">
    <source>
        <dbReference type="ARBA" id="ARBA00023288"/>
    </source>
</evidence>
<feature type="transmembrane region" description="Helical" evidence="17">
    <location>
        <begin position="371"/>
        <end position="388"/>
    </location>
</feature>
<feature type="transmembrane region" description="Helical" evidence="17">
    <location>
        <begin position="438"/>
        <end position="464"/>
    </location>
</feature>
<keyword evidence="13 17" id="KW-0472">Membrane</keyword>
<dbReference type="Gene3D" id="3.40.50.300">
    <property type="entry name" value="P-loop containing nucleotide triphosphate hydrolases"/>
    <property type="match status" value="1"/>
</dbReference>
<keyword evidence="14" id="KW-0449">Lipoprotein</keyword>
<feature type="transmembrane region" description="Helical" evidence="17">
    <location>
        <begin position="198"/>
        <end position="219"/>
    </location>
</feature>
<dbReference type="Pfam" id="PF00071">
    <property type="entry name" value="Ras"/>
    <property type="match status" value="1"/>
</dbReference>
<dbReference type="PROSITE" id="PS51419">
    <property type="entry name" value="RAB"/>
    <property type="match status" value="1"/>
</dbReference>
<dbReference type="GO" id="GO:0015205">
    <property type="term" value="F:nucleobase transmembrane transporter activity"/>
    <property type="evidence" value="ECO:0007669"/>
    <property type="project" value="TreeGrafter"/>
</dbReference>
<dbReference type="Pfam" id="PF02133">
    <property type="entry name" value="Transp_cyt_pur"/>
    <property type="match status" value="1"/>
</dbReference>
<keyword evidence="10" id="KW-0653">Protein transport</keyword>
<keyword evidence="15" id="KW-0636">Prenylation</keyword>
<comment type="catalytic activity">
    <reaction evidence="1">
        <text>1D-myo-inositol 1,3,4,5,6-pentakisphosphate + ATP = 1D-myo-inositol hexakisphosphate + ADP + H(+)</text>
        <dbReference type="Rhea" id="RHEA:20313"/>
        <dbReference type="ChEBI" id="CHEBI:15378"/>
        <dbReference type="ChEBI" id="CHEBI:30616"/>
        <dbReference type="ChEBI" id="CHEBI:57733"/>
        <dbReference type="ChEBI" id="CHEBI:58130"/>
        <dbReference type="ChEBI" id="CHEBI:456216"/>
        <dbReference type="EC" id="2.7.1.158"/>
    </reaction>
</comment>